<dbReference type="Gene3D" id="1.10.510.10">
    <property type="entry name" value="Transferase(Phosphotransferase) domain 1"/>
    <property type="match status" value="1"/>
</dbReference>
<reference evidence="3" key="2">
    <citation type="submission" date="2013-12" db="EMBL/GenBank/DDBJ databases">
        <authorList>
            <person name="Yu Y."/>
            <person name="Lee S."/>
            <person name="de Baynast K."/>
            <person name="Wissotski M."/>
            <person name="Liu L."/>
            <person name="Talag J."/>
            <person name="Goicoechea J."/>
            <person name="Angelova A."/>
            <person name="Jetty R."/>
            <person name="Kudrna D."/>
            <person name="Golser W."/>
            <person name="Rivera L."/>
            <person name="Zhang J."/>
            <person name="Wing R."/>
        </authorList>
    </citation>
    <scope>NUCLEOTIDE SEQUENCE</scope>
</reference>
<dbReference type="PROSITE" id="PS50011">
    <property type="entry name" value="PROTEIN_KINASE_DOM"/>
    <property type="match status" value="1"/>
</dbReference>
<dbReference type="InterPro" id="IPR000719">
    <property type="entry name" value="Prot_kinase_dom"/>
</dbReference>
<evidence type="ECO:0000313" key="2">
    <source>
        <dbReference type="EnsemblPlants" id="LPERR07G14840.1"/>
    </source>
</evidence>
<keyword evidence="3" id="KW-1185">Reference proteome</keyword>
<dbReference type="GO" id="GO:0004672">
    <property type="term" value="F:protein kinase activity"/>
    <property type="evidence" value="ECO:0007669"/>
    <property type="project" value="InterPro"/>
</dbReference>
<reference evidence="2 3" key="1">
    <citation type="submission" date="2012-08" db="EMBL/GenBank/DDBJ databases">
        <title>Oryza genome evolution.</title>
        <authorList>
            <person name="Wing R.A."/>
        </authorList>
    </citation>
    <scope>NUCLEOTIDE SEQUENCE</scope>
</reference>
<dbReference type="AlphaFoldDB" id="A0A0D9WZV7"/>
<dbReference type="Gramene" id="LPERR07G14840.1">
    <property type="protein sequence ID" value="LPERR07G14840.1"/>
    <property type="gene ID" value="LPERR07G14840"/>
</dbReference>
<protein>
    <recommendedName>
        <fullName evidence="1">Protein kinase domain-containing protein</fullName>
    </recommendedName>
</protein>
<dbReference type="Pfam" id="PF07714">
    <property type="entry name" value="PK_Tyr_Ser-Thr"/>
    <property type="match status" value="1"/>
</dbReference>
<dbReference type="Proteomes" id="UP000032180">
    <property type="component" value="Chromosome 7"/>
</dbReference>
<accession>A0A0D9WZV7</accession>
<dbReference type="PANTHER" id="PTHR27006:SF606">
    <property type="entry name" value="INTERLEUKIN-1 RECEPTOR-ASSOCIATED KINASE 4"/>
    <property type="match status" value="1"/>
</dbReference>
<reference evidence="2" key="3">
    <citation type="submission" date="2015-04" db="UniProtKB">
        <authorList>
            <consortium name="EnsemblPlants"/>
        </authorList>
    </citation>
    <scope>IDENTIFICATION</scope>
</reference>
<dbReference type="SUPFAM" id="SSF56112">
    <property type="entry name" value="Protein kinase-like (PK-like)"/>
    <property type="match status" value="1"/>
</dbReference>
<dbReference type="PANTHER" id="PTHR27006">
    <property type="entry name" value="PROMASTIGOTE SURFACE ANTIGEN PROTEIN PSA"/>
    <property type="match status" value="1"/>
</dbReference>
<sequence length="144" mass="15935">MAPEYMMRGNYSVKSDAFSFGVMVLEIVTGRKNNDFYNSHQSEDLLTTIWERWMAGTVMEMIDPTMSDFLAIDVRKCIHVALLCVQGNPADRPVMSSVVMMLGSETVSLQVPSRPAFFVRNGGVKSGGVSDDESTVSVVQQDRS</sequence>
<dbReference type="EnsemblPlants" id="LPERR07G14840.1">
    <property type="protein sequence ID" value="LPERR07G14840.1"/>
    <property type="gene ID" value="LPERR07G14840"/>
</dbReference>
<dbReference type="InterPro" id="IPR001245">
    <property type="entry name" value="Ser-Thr/Tyr_kinase_cat_dom"/>
</dbReference>
<name>A0A0D9WZV7_9ORYZ</name>
<evidence type="ECO:0000259" key="1">
    <source>
        <dbReference type="PROSITE" id="PS50011"/>
    </source>
</evidence>
<dbReference type="HOGENOM" id="CLU_000288_21_3_1"/>
<dbReference type="GO" id="GO:0005524">
    <property type="term" value="F:ATP binding"/>
    <property type="evidence" value="ECO:0007669"/>
    <property type="project" value="InterPro"/>
</dbReference>
<organism evidence="2 3">
    <name type="scientific">Leersia perrieri</name>
    <dbReference type="NCBI Taxonomy" id="77586"/>
    <lineage>
        <taxon>Eukaryota</taxon>
        <taxon>Viridiplantae</taxon>
        <taxon>Streptophyta</taxon>
        <taxon>Embryophyta</taxon>
        <taxon>Tracheophyta</taxon>
        <taxon>Spermatophyta</taxon>
        <taxon>Magnoliopsida</taxon>
        <taxon>Liliopsida</taxon>
        <taxon>Poales</taxon>
        <taxon>Poaceae</taxon>
        <taxon>BOP clade</taxon>
        <taxon>Oryzoideae</taxon>
        <taxon>Oryzeae</taxon>
        <taxon>Oryzinae</taxon>
        <taxon>Leersia</taxon>
    </lineage>
</organism>
<proteinExistence type="predicted"/>
<evidence type="ECO:0000313" key="3">
    <source>
        <dbReference type="Proteomes" id="UP000032180"/>
    </source>
</evidence>
<dbReference type="InterPro" id="IPR011009">
    <property type="entry name" value="Kinase-like_dom_sf"/>
</dbReference>
<feature type="domain" description="Protein kinase" evidence="1">
    <location>
        <begin position="1"/>
        <end position="107"/>
    </location>
</feature>
<dbReference type="STRING" id="77586.A0A0D9WZV7"/>